<reference evidence="1" key="1">
    <citation type="journal article" date="2019" name="PLoS Negl. Trop. Dis.">
        <title>Revisiting the worldwide diversity of Leptospira species in the environment.</title>
        <authorList>
            <person name="Vincent A.T."/>
            <person name="Schiettekatte O."/>
            <person name="Bourhy P."/>
            <person name="Veyrier F.J."/>
            <person name="Picardeau M."/>
        </authorList>
    </citation>
    <scope>NUCLEOTIDE SEQUENCE [LARGE SCALE GENOMIC DNA]</scope>
    <source>
        <strain evidence="1">SSS9</strain>
    </source>
</reference>
<dbReference type="OrthoDB" id="327879at2"/>
<keyword evidence="2" id="KW-1185">Reference proteome</keyword>
<dbReference type="EMBL" id="RQEP01000019">
    <property type="protein sequence ID" value="TGJ99451.1"/>
    <property type="molecule type" value="Genomic_DNA"/>
</dbReference>
<comment type="caution">
    <text evidence="1">The sequence shown here is derived from an EMBL/GenBank/DDBJ whole genome shotgun (WGS) entry which is preliminary data.</text>
</comment>
<dbReference type="InterPro" id="IPR008620">
    <property type="entry name" value="FixH"/>
</dbReference>
<dbReference type="Proteomes" id="UP000297453">
    <property type="component" value="Unassembled WGS sequence"/>
</dbReference>
<organism evidence="1 2">
    <name type="scientific">Leptospira semungkisensis</name>
    <dbReference type="NCBI Taxonomy" id="2484985"/>
    <lineage>
        <taxon>Bacteria</taxon>
        <taxon>Pseudomonadati</taxon>
        <taxon>Spirochaetota</taxon>
        <taxon>Spirochaetia</taxon>
        <taxon>Leptospirales</taxon>
        <taxon>Leptospiraceae</taxon>
        <taxon>Leptospira</taxon>
    </lineage>
</organism>
<evidence type="ECO:0000313" key="2">
    <source>
        <dbReference type="Proteomes" id="UP000297453"/>
    </source>
</evidence>
<dbReference type="AlphaFoldDB" id="A0A4R9FLC3"/>
<name>A0A4R9FLC3_9LEPT</name>
<dbReference type="Pfam" id="PF05751">
    <property type="entry name" value="FixH"/>
    <property type="match status" value="1"/>
</dbReference>
<proteinExistence type="predicted"/>
<sequence length="161" mass="18139">MDKSLKRAFLLIKLTFLSLFVATFFTVKIALAGHTPPVDSDYYEKGLRYDQTVASQKELLASGYHFESNLLSDPNSLKVGKQNILIFLKKGEEPIRGADLEFRLERSATDSFNKILHLKEVSAGKYSGELDIPFAESWRIQISAKTESGTLQKTTQIKVLH</sequence>
<gene>
    <name evidence="1" type="ORF">EHO59_16455</name>
</gene>
<accession>A0A4R9FLC3</accession>
<evidence type="ECO:0000313" key="1">
    <source>
        <dbReference type="EMBL" id="TGJ99451.1"/>
    </source>
</evidence>
<dbReference type="RefSeq" id="WP_135589543.1">
    <property type="nucleotide sequence ID" value="NZ_RQEP01000019.1"/>
</dbReference>
<protein>
    <submittedName>
        <fullName evidence="1">Nitrogen fixation protein FixH</fullName>
    </submittedName>
</protein>